<protein>
    <submittedName>
        <fullName evidence="1">Uncharacterized protein</fullName>
    </submittedName>
</protein>
<dbReference type="EMBL" id="LN483142">
    <property type="protein sequence ID" value="CED83245.1"/>
    <property type="molecule type" value="Genomic_DNA"/>
</dbReference>
<sequence length="123" mass="14744">MRREKKKGKHKARRKHCQYTYPKLSSVHAQPMGAAYHLDICSKEEKEKEETILNIDTYTHSASVHKGRFPSGFPWRTCMQQRKQPRRVSRSEEHSHNFCRLGEVDRLCLFPDWGLERWFRSEI</sequence>
<evidence type="ECO:0000313" key="1">
    <source>
        <dbReference type="EMBL" id="CED83245.1"/>
    </source>
</evidence>
<reference evidence="1" key="1">
    <citation type="submission" date="2014-08" db="EMBL/GenBank/DDBJ databases">
        <authorList>
            <person name="Sharma Rahul"/>
            <person name="Thines Marco"/>
        </authorList>
    </citation>
    <scope>NUCLEOTIDE SEQUENCE</scope>
</reference>
<accession>A0A0F7SRY3</accession>
<name>A0A0F7SRY3_PHARH</name>
<organism evidence="1">
    <name type="scientific">Phaffia rhodozyma</name>
    <name type="common">Yeast</name>
    <name type="synonym">Xanthophyllomyces dendrorhous</name>
    <dbReference type="NCBI Taxonomy" id="264483"/>
    <lineage>
        <taxon>Eukaryota</taxon>
        <taxon>Fungi</taxon>
        <taxon>Dikarya</taxon>
        <taxon>Basidiomycota</taxon>
        <taxon>Agaricomycotina</taxon>
        <taxon>Tremellomycetes</taxon>
        <taxon>Cystofilobasidiales</taxon>
        <taxon>Mrakiaceae</taxon>
        <taxon>Phaffia</taxon>
    </lineage>
</organism>
<dbReference type="AlphaFoldDB" id="A0A0F7SRY3"/>
<proteinExistence type="predicted"/>